<feature type="coiled-coil region" evidence="1">
    <location>
        <begin position="58"/>
        <end position="116"/>
    </location>
</feature>
<sequence>MTKNLKLGALDANDEAYIGKILKSVHMVYDVMKTLLKGVIMVESERAATEKEKINLGLQEIERKKLQIENMLAKVIEMENFALGTNRILNEMRHKVEEMVEETTRQRQQANKNEQELCRVMQDFESLRSYVSSLVSVRETLLSSEKQFQTMEKLFDRLLVKTANLESEKVQKEAEV</sequence>
<evidence type="ECO:0000256" key="1">
    <source>
        <dbReference type="SAM" id="Coils"/>
    </source>
</evidence>
<gene>
    <name evidence="2" type="ORF">M6B38_239820</name>
</gene>
<name>A0AAX6DKI4_IRIPA</name>
<reference evidence="2" key="2">
    <citation type="submission" date="2023-04" db="EMBL/GenBank/DDBJ databases">
        <authorList>
            <person name="Bruccoleri R.E."/>
            <person name="Oakeley E.J."/>
            <person name="Faust A.-M."/>
            <person name="Dessus-Babus S."/>
            <person name="Altorfer M."/>
            <person name="Burckhardt D."/>
            <person name="Oertli M."/>
            <person name="Naumann U."/>
            <person name="Petersen F."/>
            <person name="Wong J."/>
        </authorList>
    </citation>
    <scope>NUCLEOTIDE SEQUENCE</scope>
    <source>
        <strain evidence="2">GSM-AAB239-AS_SAM_17_03QT</strain>
        <tissue evidence="2">Leaf</tissue>
    </source>
</reference>
<reference evidence="2" key="1">
    <citation type="journal article" date="2023" name="GigaByte">
        <title>Genome assembly of the bearded iris, Iris pallida Lam.</title>
        <authorList>
            <person name="Bruccoleri R.E."/>
            <person name="Oakeley E.J."/>
            <person name="Faust A.M.E."/>
            <person name="Altorfer M."/>
            <person name="Dessus-Babus S."/>
            <person name="Burckhardt D."/>
            <person name="Oertli M."/>
            <person name="Naumann U."/>
            <person name="Petersen F."/>
            <person name="Wong J."/>
        </authorList>
    </citation>
    <scope>NUCLEOTIDE SEQUENCE</scope>
    <source>
        <strain evidence="2">GSM-AAB239-AS_SAM_17_03QT</strain>
    </source>
</reference>
<evidence type="ECO:0000313" key="3">
    <source>
        <dbReference type="Proteomes" id="UP001140949"/>
    </source>
</evidence>
<accession>A0AAX6DKI4</accession>
<comment type="caution">
    <text evidence="2">The sequence shown here is derived from an EMBL/GenBank/DDBJ whole genome shotgun (WGS) entry which is preliminary data.</text>
</comment>
<keyword evidence="3" id="KW-1185">Reference proteome</keyword>
<protein>
    <submittedName>
        <fullName evidence="2">Uncharacterized protein</fullName>
    </submittedName>
</protein>
<proteinExistence type="predicted"/>
<dbReference type="AlphaFoldDB" id="A0AAX6DKI4"/>
<evidence type="ECO:0000313" key="2">
    <source>
        <dbReference type="EMBL" id="KAJ6792313.1"/>
    </source>
</evidence>
<dbReference type="EMBL" id="JANAVB010043749">
    <property type="protein sequence ID" value="KAJ6792313.1"/>
    <property type="molecule type" value="Genomic_DNA"/>
</dbReference>
<organism evidence="2 3">
    <name type="scientific">Iris pallida</name>
    <name type="common">Sweet iris</name>
    <dbReference type="NCBI Taxonomy" id="29817"/>
    <lineage>
        <taxon>Eukaryota</taxon>
        <taxon>Viridiplantae</taxon>
        <taxon>Streptophyta</taxon>
        <taxon>Embryophyta</taxon>
        <taxon>Tracheophyta</taxon>
        <taxon>Spermatophyta</taxon>
        <taxon>Magnoliopsida</taxon>
        <taxon>Liliopsida</taxon>
        <taxon>Asparagales</taxon>
        <taxon>Iridaceae</taxon>
        <taxon>Iridoideae</taxon>
        <taxon>Irideae</taxon>
        <taxon>Iris</taxon>
    </lineage>
</organism>
<dbReference type="Proteomes" id="UP001140949">
    <property type="component" value="Unassembled WGS sequence"/>
</dbReference>
<keyword evidence="1" id="KW-0175">Coiled coil</keyword>